<keyword evidence="1" id="KW-0694">RNA-binding</keyword>
<dbReference type="Proteomes" id="UP000230066">
    <property type="component" value="Unassembled WGS sequence"/>
</dbReference>
<feature type="region of interest" description="Disordered" evidence="2">
    <location>
        <begin position="308"/>
        <end position="329"/>
    </location>
</feature>
<protein>
    <submittedName>
        <fullName evidence="4">RNA binding protein 19</fullName>
    </submittedName>
</protein>
<dbReference type="GO" id="GO:0003723">
    <property type="term" value="F:RNA binding"/>
    <property type="evidence" value="ECO:0007669"/>
    <property type="project" value="UniProtKB-UniRule"/>
</dbReference>
<accession>A0A4E0RCW4</accession>
<gene>
    <name evidence="4" type="ORF">D915_005204</name>
</gene>
<sequence>MSAIYARIKGLHQSVKVKEIKEYLAPIRPLDVRVLKNGLHCISSCFYMNSILSQGVGRIVFKREQDYIAASKKTGKIHGKGVTIGTWDNKSREESVIEELPKPSWPVKTAEELKTAILESGRLFIRNLSYECTEEKLEQLFAKYGSLSDIHLSYDPVNHTPKGFAFVTYMFPTDAVTAFTKLDKTKFMNRLLHILPAEEAPEPRSKPYANDGDSAAELHRSSFQVTHQETLKATAGVAHNWNALFIRPDAVATYLAAKFGLTKEQVLNPTGRGGSVAVRLAHAEAQLVAEMREFLQQKGIDLDAFEQQTESNVPTEGRRDRLEAQSSSTARQLSGTAFLIKNLPVGTTETEVRDLIWQHTNPRARFESDPRDPIRPKKVIVPPLGITAIVVFSLPQHARLAYRLLAYEPFQDSVLYLQWLPHGAWKSDAEEQQQESQKDREQNTSSPTDRYKQQKRKRKHGHIKEDHEESSKSVADAEAEFELITSLSNEDQEQALSPKRRLNRSDLEDVEDDDHDMKNPSEVKTMSEKNKKRKPKARSYENKKARIRRQDAQTEENEAPAEPVPVLDDSTTTPKPTQTKVQVDEPEPTKPILLVRNIPFQATQEELTELFQAVGGLMCVRLPQKPTSGHRGFGFVEFDTIDQANAAKETLGDDTHFLGRRLRIEFARGQ</sequence>
<dbReference type="SUPFAM" id="SSF54928">
    <property type="entry name" value="RNA-binding domain, RBD"/>
    <property type="match status" value="2"/>
</dbReference>
<dbReference type="AlphaFoldDB" id="A0A4E0RCW4"/>
<evidence type="ECO:0000313" key="4">
    <source>
        <dbReference type="EMBL" id="THD24201.1"/>
    </source>
</evidence>
<dbReference type="Pfam" id="PF00076">
    <property type="entry name" value="RRM_1"/>
    <property type="match status" value="2"/>
</dbReference>
<proteinExistence type="predicted"/>
<comment type="caution">
    <text evidence="4">The sequence shown here is derived from an EMBL/GenBank/DDBJ whole genome shotgun (WGS) entry which is preliminary data.</text>
</comment>
<feature type="compositionally biased region" description="Basic and acidic residues" evidence="2">
    <location>
        <begin position="538"/>
        <end position="552"/>
    </location>
</feature>
<feature type="region of interest" description="Disordered" evidence="2">
    <location>
        <begin position="428"/>
        <end position="588"/>
    </location>
</feature>
<feature type="compositionally biased region" description="Low complexity" evidence="2">
    <location>
        <begin position="560"/>
        <end position="581"/>
    </location>
</feature>
<feature type="compositionally biased region" description="Basic residues" evidence="2">
    <location>
        <begin position="453"/>
        <end position="462"/>
    </location>
</feature>
<dbReference type="PANTHER" id="PTHR48034">
    <property type="entry name" value="TRANSFORMER-2 SEX-DETERMINING PROTEIN-RELATED"/>
    <property type="match status" value="1"/>
</dbReference>
<dbReference type="InterPro" id="IPR012677">
    <property type="entry name" value="Nucleotide-bd_a/b_plait_sf"/>
</dbReference>
<dbReference type="Gene3D" id="3.30.70.330">
    <property type="match status" value="3"/>
</dbReference>
<dbReference type="PROSITE" id="PS50102">
    <property type="entry name" value="RRM"/>
    <property type="match status" value="2"/>
</dbReference>
<reference evidence="4" key="1">
    <citation type="submission" date="2019-03" db="EMBL/GenBank/DDBJ databases">
        <title>Improved annotation for the trematode Fasciola hepatica.</title>
        <authorList>
            <person name="Choi Y.-J."/>
            <person name="Martin J."/>
            <person name="Mitreva M."/>
        </authorList>
    </citation>
    <scope>NUCLEOTIDE SEQUENCE [LARGE SCALE GENOMIC DNA]</scope>
</reference>
<evidence type="ECO:0000256" key="1">
    <source>
        <dbReference type="PROSITE-ProRule" id="PRU00176"/>
    </source>
</evidence>
<keyword evidence="5" id="KW-1185">Reference proteome</keyword>
<organism evidence="4 5">
    <name type="scientific">Fasciola hepatica</name>
    <name type="common">Liver fluke</name>
    <dbReference type="NCBI Taxonomy" id="6192"/>
    <lineage>
        <taxon>Eukaryota</taxon>
        <taxon>Metazoa</taxon>
        <taxon>Spiralia</taxon>
        <taxon>Lophotrochozoa</taxon>
        <taxon>Platyhelminthes</taxon>
        <taxon>Trematoda</taxon>
        <taxon>Digenea</taxon>
        <taxon>Plagiorchiida</taxon>
        <taxon>Echinostomata</taxon>
        <taxon>Echinostomatoidea</taxon>
        <taxon>Fasciolidae</taxon>
        <taxon>Fasciola</taxon>
    </lineage>
</organism>
<dbReference type="EMBL" id="JXXN02001726">
    <property type="protein sequence ID" value="THD24201.1"/>
    <property type="molecule type" value="Genomic_DNA"/>
</dbReference>
<feature type="domain" description="RRM" evidence="3">
    <location>
        <begin position="591"/>
        <end position="669"/>
    </location>
</feature>
<evidence type="ECO:0000313" key="5">
    <source>
        <dbReference type="Proteomes" id="UP000230066"/>
    </source>
</evidence>
<dbReference type="InterPro" id="IPR050441">
    <property type="entry name" value="RBM"/>
</dbReference>
<evidence type="ECO:0000259" key="3">
    <source>
        <dbReference type="PROSITE" id="PS50102"/>
    </source>
</evidence>
<dbReference type="InterPro" id="IPR035979">
    <property type="entry name" value="RBD_domain_sf"/>
</dbReference>
<evidence type="ECO:0000256" key="2">
    <source>
        <dbReference type="SAM" id="MobiDB-lite"/>
    </source>
</evidence>
<feature type="compositionally biased region" description="Basic and acidic residues" evidence="2">
    <location>
        <begin position="515"/>
        <end position="529"/>
    </location>
</feature>
<feature type="domain" description="RRM" evidence="3">
    <location>
        <begin position="121"/>
        <end position="199"/>
    </location>
</feature>
<dbReference type="SMART" id="SM00360">
    <property type="entry name" value="RRM"/>
    <property type="match status" value="3"/>
</dbReference>
<dbReference type="InterPro" id="IPR000504">
    <property type="entry name" value="RRM_dom"/>
</dbReference>
<name>A0A4E0RCW4_FASHE</name>